<organism evidence="2 3">
    <name type="scientific">Pseudomonas peli</name>
    <dbReference type="NCBI Taxonomy" id="592361"/>
    <lineage>
        <taxon>Bacteria</taxon>
        <taxon>Pseudomonadati</taxon>
        <taxon>Pseudomonadota</taxon>
        <taxon>Gammaproteobacteria</taxon>
        <taxon>Pseudomonadales</taxon>
        <taxon>Pseudomonadaceae</taxon>
        <taxon>Pseudomonas</taxon>
    </lineage>
</organism>
<dbReference type="GO" id="GO:0005840">
    <property type="term" value="C:ribosome"/>
    <property type="evidence" value="ECO:0007669"/>
    <property type="project" value="UniProtKB-KW"/>
</dbReference>
<dbReference type="GO" id="GO:0003735">
    <property type="term" value="F:structural constituent of ribosome"/>
    <property type="evidence" value="ECO:0007669"/>
    <property type="project" value="InterPro"/>
</dbReference>
<dbReference type="AlphaFoldDB" id="A0AB37Z3A1"/>
<name>A0AB37Z3A1_9PSED</name>
<comment type="caution">
    <text evidence="2">The sequence shown here is derived from an EMBL/GenBank/DDBJ whole genome shotgun (WGS) entry which is preliminary data.</text>
</comment>
<keyword evidence="3" id="KW-1185">Reference proteome</keyword>
<dbReference type="EMBL" id="FMTL01000001">
    <property type="protein sequence ID" value="SCW37364.1"/>
    <property type="molecule type" value="Genomic_DNA"/>
</dbReference>
<dbReference type="InterPro" id="IPR014719">
    <property type="entry name" value="Ribosomal_bL12_C/ClpS-like"/>
</dbReference>
<dbReference type="Gene3D" id="3.30.1390.10">
    <property type="match status" value="1"/>
</dbReference>
<protein>
    <submittedName>
        <fullName evidence="2">Ribosomal protein L7/L12 C-terminal domain-containing protein</fullName>
    </submittedName>
</protein>
<evidence type="ECO:0000313" key="2">
    <source>
        <dbReference type="EMBL" id="SCW37364.1"/>
    </source>
</evidence>
<evidence type="ECO:0000259" key="1">
    <source>
        <dbReference type="Pfam" id="PF00542"/>
    </source>
</evidence>
<feature type="domain" description="Large ribosomal subunit protein bL12 C-terminal" evidence="1">
    <location>
        <begin position="16"/>
        <end position="47"/>
    </location>
</feature>
<reference evidence="2 3" key="1">
    <citation type="submission" date="2016-10" db="EMBL/GenBank/DDBJ databases">
        <authorList>
            <person name="Varghese N."/>
            <person name="Submissions S."/>
        </authorList>
    </citation>
    <scope>NUCLEOTIDE SEQUENCE [LARGE SCALE GENOMIC DNA]</scope>
    <source>
        <strain evidence="2 3">DSM 17833</strain>
    </source>
</reference>
<evidence type="ECO:0000313" key="3">
    <source>
        <dbReference type="Proteomes" id="UP000242418"/>
    </source>
</evidence>
<sequence>MAESDQDLPAQVLAALERGQKIEAIKLLRELRGLGLKEAKDLVEGCGTDRQMAGVSVV</sequence>
<keyword evidence="2" id="KW-0689">Ribosomal protein</keyword>
<keyword evidence="2" id="KW-0687">Ribonucleoprotein</keyword>
<accession>A0AB37Z3A1</accession>
<dbReference type="RefSeq" id="WP_208597414.1">
    <property type="nucleotide sequence ID" value="NZ_FMTL01000001.1"/>
</dbReference>
<dbReference type="SUPFAM" id="SSF54736">
    <property type="entry name" value="ClpS-like"/>
    <property type="match status" value="1"/>
</dbReference>
<dbReference type="InterPro" id="IPR013823">
    <property type="entry name" value="Ribosomal_bL12_C"/>
</dbReference>
<gene>
    <name evidence="2" type="ORF">SAMN05216370_0775</name>
</gene>
<dbReference type="GO" id="GO:0006412">
    <property type="term" value="P:translation"/>
    <property type="evidence" value="ECO:0007669"/>
    <property type="project" value="InterPro"/>
</dbReference>
<proteinExistence type="predicted"/>
<dbReference type="Pfam" id="PF00542">
    <property type="entry name" value="Ribosomal_L12"/>
    <property type="match status" value="1"/>
</dbReference>
<dbReference type="Proteomes" id="UP000242418">
    <property type="component" value="Unassembled WGS sequence"/>
</dbReference>